<dbReference type="FunFam" id="3.20.20.140:FF:000005">
    <property type="entry name" value="TatD family hydrolase"/>
    <property type="match status" value="1"/>
</dbReference>
<evidence type="ECO:0000313" key="5">
    <source>
        <dbReference type="EMBL" id="AOS97645.1"/>
    </source>
</evidence>
<feature type="binding site" evidence="4">
    <location>
        <position position="237"/>
    </location>
    <ligand>
        <name>a divalent metal cation</name>
        <dbReference type="ChEBI" id="CHEBI:60240"/>
        <label>1</label>
    </ligand>
</feature>
<dbReference type="EMBL" id="CP014143">
    <property type="protein sequence ID" value="AOS97645.1"/>
    <property type="molecule type" value="Genomic_DNA"/>
</dbReference>
<dbReference type="PIRSF" id="PIRSF005902">
    <property type="entry name" value="DNase_TatD"/>
    <property type="match status" value="1"/>
</dbReference>
<dbReference type="CDD" id="cd01310">
    <property type="entry name" value="TatD_DNAse"/>
    <property type="match status" value="1"/>
</dbReference>
<keyword evidence="3 5" id="KW-0378">Hydrolase</keyword>
<dbReference type="Proteomes" id="UP000095672">
    <property type="component" value="Chromosome"/>
</dbReference>
<feature type="binding site" evidence="4">
    <location>
        <position position="39"/>
    </location>
    <ligand>
        <name>a divalent metal cation</name>
        <dbReference type="ChEBI" id="CHEBI:60240"/>
        <label>1</label>
    </ligand>
</feature>
<name>A0A1C9W951_9GAMM</name>
<dbReference type="AlphaFoldDB" id="A0A1C9W951"/>
<keyword evidence="2 4" id="KW-0479">Metal-binding</keyword>
<proteinExistence type="inferred from homology"/>
<dbReference type="EC" id="3.1.21.-" evidence="5"/>
<dbReference type="GO" id="GO:0016788">
    <property type="term" value="F:hydrolase activity, acting on ester bonds"/>
    <property type="evidence" value="ECO:0007669"/>
    <property type="project" value="InterPro"/>
</dbReference>
<organism evidence="5 6">
    <name type="scientific">Microbulbifer aggregans</name>
    <dbReference type="NCBI Taxonomy" id="1769779"/>
    <lineage>
        <taxon>Bacteria</taxon>
        <taxon>Pseudomonadati</taxon>
        <taxon>Pseudomonadota</taxon>
        <taxon>Gammaproteobacteria</taxon>
        <taxon>Cellvibrionales</taxon>
        <taxon>Microbulbiferaceae</taxon>
        <taxon>Microbulbifer</taxon>
    </lineage>
</organism>
<feature type="binding site" evidence="4">
    <location>
        <position position="187"/>
    </location>
    <ligand>
        <name>a divalent metal cation</name>
        <dbReference type="ChEBI" id="CHEBI:60240"/>
        <label>2</label>
    </ligand>
</feature>
<feature type="binding site" evidence="4">
    <location>
        <position position="41"/>
    </location>
    <ligand>
        <name>a divalent metal cation</name>
        <dbReference type="ChEBI" id="CHEBI:60240"/>
        <label>1</label>
    </ligand>
</feature>
<keyword evidence="6" id="KW-1185">Reference proteome</keyword>
<evidence type="ECO:0000256" key="3">
    <source>
        <dbReference type="ARBA" id="ARBA00022801"/>
    </source>
</evidence>
<dbReference type="InterPro" id="IPR001130">
    <property type="entry name" value="TatD-like"/>
</dbReference>
<evidence type="ECO:0000256" key="4">
    <source>
        <dbReference type="PIRSR" id="PIRSR005902-1"/>
    </source>
</evidence>
<protein>
    <submittedName>
        <fullName evidence="5">Putative deoxyribonuclease YjjV</fullName>
        <ecNumber evidence="5">3.1.21.-</ecNumber>
    </submittedName>
</protein>
<feature type="binding site" evidence="4">
    <location>
        <position position="128"/>
    </location>
    <ligand>
        <name>a divalent metal cation</name>
        <dbReference type="ChEBI" id="CHEBI:60240"/>
        <label>1</label>
    </ligand>
</feature>
<dbReference type="Pfam" id="PF01026">
    <property type="entry name" value="TatD_DNase"/>
    <property type="match status" value="1"/>
</dbReference>
<reference evidence="6" key="1">
    <citation type="submission" date="2016-01" db="EMBL/GenBank/DDBJ databases">
        <title>Complete genome sequence of Microbulbifer sp. CCB-MM1, a halophile isolated from Matang Mangrove Forest, Perak.</title>
        <authorList>
            <person name="Moh T.H."/>
            <person name="Dinesh B."/>
            <person name="Lau N.-S."/>
            <person name="Go F."/>
            <person name="Alexander Chong S.-C."/>
        </authorList>
    </citation>
    <scope>NUCLEOTIDE SEQUENCE [LARGE SCALE GENOMIC DNA]</scope>
    <source>
        <strain evidence="6">CCB-MM1</strain>
    </source>
</reference>
<evidence type="ECO:0000313" key="6">
    <source>
        <dbReference type="Proteomes" id="UP000095672"/>
    </source>
</evidence>
<dbReference type="PANTHER" id="PTHR46124:SF3">
    <property type="entry name" value="HYDROLASE"/>
    <property type="match status" value="1"/>
</dbReference>
<dbReference type="PROSITE" id="PS01137">
    <property type="entry name" value="TATD_1"/>
    <property type="match status" value="1"/>
</dbReference>
<dbReference type="PATRIC" id="fig|1769779.3.peg.2230"/>
<dbReference type="Gene3D" id="3.20.20.140">
    <property type="entry name" value="Metal-dependent hydrolases"/>
    <property type="match status" value="1"/>
</dbReference>
<gene>
    <name evidence="5" type="primary">yjjV</name>
    <name evidence="5" type="ORF">AUP74_02236</name>
</gene>
<dbReference type="STRING" id="1769779.AUP74_02236"/>
<comment type="similarity">
    <text evidence="1">Belongs to the metallo-dependent hydrolases superfamily. TatD-type hydrolase family.</text>
</comment>
<dbReference type="GO" id="GO:0005829">
    <property type="term" value="C:cytosol"/>
    <property type="evidence" value="ECO:0007669"/>
    <property type="project" value="TreeGrafter"/>
</dbReference>
<dbReference type="PANTHER" id="PTHR46124">
    <property type="entry name" value="D-AMINOACYL-TRNA DEACYLASE"/>
    <property type="match status" value="1"/>
</dbReference>
<evidence type="ECO:0000256" key="1">
    <source>
        <dbReference type="ARBA" id="ARBA00009275"/>
    </source>
</evidence>
<dbReference type="InterPro" id="IPR018228">
    <property type="entry name" value="DNase_TatD-rel_CS"/>
</dbReference>
<dbReference type="SUPFAM" id="SSF51556">
    <property type="entry name" value="Metallo-dependent hydrolases"/>
    <property type="match status" value="1"/>
</dbReference>
<dbReference type="InterPro" id="IPR032466">
    <property type="entry name" value="Metal_Hydrolase"/>
</dbReference>
<dbReference type="KEGG" id="micc:AUP74_02236"/>
<evidence type="ECO:0000256" key="2">
    <source>
        <dbReference type="ARBA" id="ARBA00022723"/>
    </source>
</evidence>
<feature type="binding site" evidence="4">
    <location>
        <position position="163"/>
    </location>
    <ligand>
        <name>a divalent metal cation</name>
        <dbReference type="ChEBI" id="CHEBI:60240"/>
        <label>2</label>
    </ligand>
</feature>
<accession>A0A1C9W951</accession>
<sequence length="292" mass="32941">MRTFYRDWRTGSARNQQMLNFRDEYWTGYGSVLELIDSHCHFDFDAFDADRASVWVRSRARGVTGMIIPGVSIEQWDTLFELVNGEADWYGAVGLHPWWIKDLAVADDELSQRLADNAGRKRCVAIGECGLDKGIEVPLPRQESVFRLQLSVACEFDLPLIIHVHRYHAEVLRILKEVQPARGGVIHAFSGSEEIASEYWRLGFYLGVGGTITYERAAKTRRAVAAAPMESLLLESDAPDMPLCGRQGLRNSPELLPDIAAALAELRCMRVEDVARQTRQNTQRLFALSFAP</sequence>
<dbReference type="GO" id="GO:0046872">
    <property type="term" value="F:metal ion binding"/>
    <property type="evidence" value="ECO:0007669"/>
    <property type="project" value="UniProtKB-KW"/>
</dbReference>